<evidence type="ECO:0000256" key="1">
    <source>
        <dbReference type="ARBA" id="ARBA00022801"/>
    </source>
</evidence>
<reference evidence="4 5" key="1">
    <citation type="submission" date="2018-04" db="EMBL/GenBank/DDBJ databases">
        <authorList>
            <person name="Go L.Y."/>
            <person name="Mitchell J.A."/>
        </authorList>
    </citation>
    <scope>NUCLEOTIDE SEQUENCE [LARGE SCALE GENOMIC DNA]</scope>
    <source>
        <strain evidence="4 5">TPD7010</strain>
    </source>
</reference>
<dbReference type="AlphaFoldDB" id="A0A2T7WTS2"/>
<evidence type="ECO:0000259" key="3">
    <source>
        <dbReference type="Pfam" id="PF00561"/>
    </source>
</evidence>
<dbReference type="Pfam" id="PF00561">
    <property type="entry name" value="Abhydrolase_1"/>
    <property type="match status" value="1"/>
</dbReference>
<dbReference type="SUPFAM" id="SSF53474">
    <property type="entry name" value="alpha/beta-Hydrolases"/>
    <property type="match status" value="1"/>
</dbReference>
<keyword evidence="1 4" id="KW-0378">Hydrolase</keyword>
<dbReference type="PANTHER" id="PTHR43798">
    <property type="entry name" value="MONOACYLGLYCEROL LIPASE"/>
    <property type="match status" value="1"/>
</dbReference>
<dbReference type="RefSeq" id="WP_116536856.1">
    <property type="nucleotide sequence ID" value="NZ_QDFT01000007.1"/>
</dbReference>
<dbReference type="GO" id="GO:0016787">
    <property type="term" value="F:hydrolase activity"/>
    <property type="evidence" value="ECO:0007669"/>
    <property type="project" value="UniProtKB-KW"/>
</dbReference>
<gene>
    <name evidence="4" type="ORF">DC432_04470</name>
</gene>
<sequence length="331" mass="35180">MHERGDDAPNNEGADGAEDHDAGGGIEEPSTSGAIGPANREPPPARTDVPVPGGTLRVGEWHPDADGIPWLLVHGVTASHLAWAWLARETTARLIAPDLRGRGRSTAMPLPTAGGASPLARHADDLVAVLDAKAIDRAVVVGHSMGAFVSLVLADRHPNRIDRVVLVDGGLPLDLPAGMHPRDAVRHVLGPTAARLDMRFATARAYRDFWRAHPAFTGREDPLLDAYFAYDLRGTPGQLRPATTFATVEADSIDQNTGAAIARARERMPRPTALLVAERGLRGETPPLYPDLAALRTAHPALTTTRRVPHVDHYSIVMSAPGARAVVHAAG</sequence>
<organism evidence="4 5">
    <name type="scientific">Microbacterium testaceum</name>
    <name type="common">Aureobacterium testaceum</name>
    <name type="synonym">Brevibacterium testaceum</name>
    <dbReference type="NCBI Taxonomy" id="2033"/>
    <lineage>
        <taxon>Bacteria</taxon>
        <taxon>Bacillati</taxon>
        <taxon>Actinomycetota</taxon>
        <taxon>Actinomycetes</taxon>
        <taxon>Micrococcales</taxon>
        <taxon>Microbacteriaceae</taxon>
        <taxon>Microbacterium</taxon>
    </lineage>
</organism>
<name>A0A2T7WTS2_MICTE</name>
<dbReference type="InterPro" id="IPR050266">
    <property type="entry name" value="AB_hydrolase_sf"/>
</dbReference>
<protein>
    <submittedName>
        <fullName evidence="4">Alpha/beta hydrolase</fullName>
    </submittedName>
</protein>
<accession>A0A2T7WTS2</accession>
<dbReference type="PRINTS" id="PR00111">
    <property type="entry name" value="ABHYDROLASE"/>
</dbReference>
<dbReference type="InterPro" id="IPR029058">
    <property type="entry name" value="AB_hydrolase_fold"/>
</dbReference>
<feature type="domain" description="AB hydrolase-1" evidence="3">
    <location>
        <begin position="71"/>
        <end position="187"/>
    </location>
</feature>
<dbReference type="InterPro" id="IPR000073">
    <property type="entry name" value="AB_hydrolase_1"/>
</dbReference>
<evidence type="ECO:0000313" key="5">
    <source>
        <dbReference type="Proteomes" id="UP000244649"/>
    </source>
</evidence>
<dbReference type="Gene3D" id="3.40.50.1820">
    <property type="entry name" value="alpha/beta hydrolase"/>
    <property type="match status" value="1"/>
</dbReference>
<dbReference type="PANTHER" id="PTHR43798:SF31">
    <property type="entry name" value="AB HYDROLASE SUPERFAMILY PROTEIN YCLE"/>
    <property type="match status" value="1"/>
</dbReference>
<dbReference type="Proteomes" id="UP000244649">
    <property type="component" value="Unassembled WGS sequence"/>
</dbReference>
<evidence type="ECO:0000313" key="4">
    <source>
        <dbReference type="EMBL" id="PVE77726.1"/>
    </source>
</evidence>
<proteinExistence type="predicted"/>
<dbReference type="GO" id="GO:0016020">
    <property type="term" value="C:membrane"/>
    <property type="evidence" value="ECO:0007669"/>
    <property type="project" value="TreeGrafter"/>
</dbReference>
<comment type="caution">
    <text evidence="4">The sequence shown here is derived from an EMBL/GenBank/DDBJ whole genome shotgun (WGS) entry which is preliminary data.</text>
</comment>
<dbReference type="EMBL" id="QDFT01000007">
    <property type="protein sequence ID" value="PVE77726.1"/>
    <property type="molecule type" value="Genomic_DNA"/>
</dbReference>
<evidence type="ECO:0000256" key="2">
    <source>
        <dbReference type="SAM" id="MobiDB-lite"/>
    </source>
</evidence>
<feature type="region of interest" description="Disordered" evidence="2">
    <location>
        <begin position="1"/>
        <end position="56"/>
    </location>
</feature>